<evidence type="ECO:0000313" key="1">
    <source>
        <dbReference type="EMBL" id="CAL1274075.1"/>
    </source>
</evidence>
<keyword evidence="2" id="KW-1185">Reference proteome</keyword>
<dbReference type="AlphaFoldDB" id="A0AAV1ZUF2"/>
<dbReference type="Proteomes" id="UP001497382">
    <property type="component" value="Unassembled WGS sequence"/>
</dbReference>
<accession>A0AAV1ZUF2</accession>
<evidence type="ECO:0000313" key="2">
    <source>
        <dbReference type="Proteomes" id="UP001497382"/>
    </source>
</evidence>
<dbReference type="Gene3D" id="3.90.550.10">
    <property type="entry name" value="Spore Coat Polysaccharide Biosynthesis Protein SpsA, Chain A"/>
    <property type="match status" value="1"/>
</dbReference>
<reference evidence="1 2" key="1">
    <citation type="submission" date="2024-04" db="EMBL/GenBank/DDBJ databases">
        <authorList>
            <person name="Rising A."/>
            <person name="Reimegard J."/>
            <person name="Sonavane S."/>
            <person name="Akerstrom W."/>
            <person name="Nylinder S."/>
            <person name="Hedman E."/>
            <person name="Kallberg Y."/>
        </authorList>
    </citation>
    <scope>NUCLEOTIDE SEQUENCE [LARGE SCALE GENOMIC DNA]</scope>
</reference>
<dbReference type="InterPro" id="IPR029044">
    <property type="entry name" value="Nucleotide-diphossugar_trans"/>
</dbReference>
<name>A0AAV1ZUF2_9ARAC</name>
<proteinExistence type="predicted"/>
<organism evidence="1 2">
    <name type="scientific">Larinioides sclopetarius</name>
    <dbReference type="NCBI Taxonomy" id="280406"/>
    <lineage>
        <taxon>Eukaryota</taxon>
        <taxon>Metazoa</taxon>
        <taxon>Ecdysozoa</taxon>
        <taxon>Arthropoda</taxon>
        <taxon>Chelicerata</taxon>
        <taxon>Arachnida</taxon>
        <taxon>Araneae</taxon>
        <taxon>Araneomorphae</taxon>
        <taxon>Entelegynae</taxon>
        <taxon>Araneoidea</taxon>
        <taxon>Araneidae</taxon>
        <taxon>Larinioides</taxon>
    </lineage>
</organism>
<protein>
    <submittedName>
        <fullName evidence="1">Uncharacterized protein</fullName>
    </submittedName>
</protein>
<gene>
    <name evidence="1" type="ORF">LARSCL_LOCUS7266</name>
</gene>
<comment type="caution">
    <text evidence="1">The sequence shown here is derived from an EMBL/GenBank/DDBJ whole genome shotgun (WGS) entry which is preliminary data.</text>
</comment>
<dbReference type="EMBL" id="CAXIEN010000073">
    <property type="protein sequence ID" value="CAL1274075.1"/>
    <property type="molecule type" value="Genomic_DNA"/>
</dbReference>
<sequence>MAGGLFSIDKKFFERLRTYDSGFDVWAVRTWNFRVKSVEIFEALSSNQN</sequence>